<dbReference type="InterPro" id="IPR020845">
    <property type="entry name" value="AMP-binding_CS"/>
</dbReference>
<dbReference type="SUPFAM" id="SSF47336">
    <property type="entry name" value="ACP-like"/>
    <property type="match status" value="1"/>
</dbReference>
<proteinExistence type="predicted"/>
<dbReference type="InterPro" id="IPR045851">
    <property type="entry name" value="AMP-bd_C_sf"/>
</dbReference>
<dbReference type="AlphaFoldDB" id="A0A4R5X757"/>
<dbReference type="PANTHER" id="PTHR45527:SF1">
    <property type="entry name" value="FATTY ACID SYNTHASE"/>
    <property type="match status" value="1"/>
</dbReference>
<dbReference type="PANTHER" id="PTHR45527">
    <property type="entry name" value="NONRIBOSOMAL PEPTIDE SYNTHETASE"/>
    <property type="match status" value="1"/>
</dbReference>
<dbReference type="SUPFAM" id="SSF56801">
    <property type="entry name" value="Acetyl-CoA synthetase-like"/>
    <property type="match status" value="1"/>
</dbReference>
<dbReference type="Gene3D" id="3.40.50.12780">
    <property type="entry name" value="N-terminal domain of ligase-like"/>
    <property type="match status" value="1"/>
</dbReference>
<dbReference type="Pfam" id="PF00501">
    <property type="entry name" value="AMP-binding"/>
    <property type="match status" value="1"/>
</dbReference>
<dbReference type="GO" id="GO:0044550">
    <property type="term" value="P:secondary metabolite biosynthetic process"/>
    <property type="evidence" value="ECO:0007669"/>
    <property type="project" value="TreeGrafter"/>
</dbReference>
<evidence type="ECO:0000256" key="1">
    <source>
        <dbReference type="ARBA" id="ARBA00001957"/>
    </source>
</evidence>
<dbReference type="GO" id="GO:0008610">
    <property type="term" value="P:lipid biosynthetic process"/>
    <property type="evidence" value="ECO:0007669"/>
    <property type="project" value="UniProtKB-ARBA"/>
</dbReference>
<gene>
    <name evidence="5" type="ORF">EUA04_14725</name>
</gene>
<dbReference type="GO" id="GO:0003824">
    <property type="term" value="F:catalytic activity"/>
    <property type="evidence" value="ECO:0007669"/>
    <property type="project" value="InterPro"/>
</dbReference>
<dbReference type="GO" id="GO:0043041">
    <property type="term" value="P:amino acid activation for nonribosomal peptide biosynthetic process"/>
    <property type="evidence" value="ECO:0007669"/>
    <property type="project" value="TreeGrafter"/>
</dbReference>
<dbReference type="FunFam" id="1.10.1200.10:FF:000005">
    <property type="entry name" value="Nonribosomal peptide synthetase 1"/>
    <property type="match status" value="1"/>
</dbReference>
<dbReference type="PROSITE" id="PS00455">
    <property type="entry name" value="AMP_BINDING"/>
    <property type="match status" value="1"/>
</dbReference>
<dbReference type="InterPro" id="IPR042099">
    <property type="entry name" value="ANL_N_sf"/>
</dbReference>
<dbReference type="InterPro" id="IPR001242">
    <property type="entry name" value="Condensation_dom"/>
</dbReference>
<dbReference type="EMBL" id="SDLP01000003">
    <property type="protein sequence ID" value="TDL08665.1"/>
    <property type="molecule type" value="Genomic_DNA"/>
</dbReference>
<name>A0A4R5X757_9MYCO</name>
<comment type="caution">
    <text evidence="5">The sequence shown here is derived from an EMBL/GenBank/DDBJ whole genome shotgun (WGS) entry which is preliminary data.</text>
</comment>
<dbReference type="Gene3D" id="3.30.300.30">
    <property type="match status" value="1"/>
</dbReference>
<accession>A0A4R5X757</accession>
<protein>
    <submittedName>
        <fullName evidence="5">Amino acid adenylation domain-containing protein</fullName>
    </submittedName>
</protein>
<keyword evidence="3" id="KW-0597">Phosphoprotein</keyword>
<dbReference type="GO" id="GO:0031177">
    <property type="term" value="F:phosphopantetheine binding"/>
    <property type="evidence" value="ECO:0007669"/>
    <property type="project" value="InterPro"/>
</dbReference>
<dbReference type="Proteomes" id="UP000294952">
    <property type="component" value="Unassembled WGS sequence"/>
</dbReference>
<reference evidence="5 6" key="1">
    <citation type="submission" date="2019-01" db="EMBL/GenBank/DDBJ databases">
        <title>High-quality-draft genome sequences of five non-tuberculosis mycobacteriaceae isolated from a nosocomial environment.</title>
        <authorList>
            <person name="Tiago I."/>
            <person name="Alarico S."/>
            <person name="Pereira S.G."/>
            <person name="Coelho C."/>
            <person name="Maranha A."/>
            <person name="Empadinhas N."/>
        </authorList>
    </citation>
    <scope>NUCLEOTIDE SEQUENCE [LARGE SCALE GENOMIC DNA]</scope>
    <source>
        <strain evidence="5 6">22DIII</strain>
    </source>
</reference>
<dbReference type="SMART" id="SM00823">
    <property type="entry name" value="PKS_PP"/>
    <property type="match status" value="1"/>
</dbReference>
<dbReference type="GO" id="GO:0005737">
    <property type="term" value="C:cytoplasm"/>
    <property type="evidence" value="ECO:0007669"/>
    <property type="project" value="TreeGrafter"/>
</dbReference>
<feature type="non-terminal residue" evidence="5">
    <location>
        <position position="1220"/>
    </location>
</feature>
<dbReference type="Pfam" id="PF13193">
    <property type="entry name" value="AMP-binding_C"/>
    <property type="match status" value="1"/>
</dbReference>
<comment type="cofactor">
    <cofactor evidence="1">
        <name>pantetheine 4'-phosphate</name>
        <dbReference type="ChEBI" id="CHEBI:47942"/>
    </cofactor>
</comment>
<dbReference type="Gene3D" id="1.10.1200.10">
    <property type="entry name" value="ACP-like"/>
    <property type="match status" value="1"/>
</dbReference>
<dbReference type="InterPro" id="IPR020806">
    <property type="entry name" value="PKS_PP-bd"/>
</dbReference>
<dbReference type="FunFam" id="2.30.38.10:FF:000001">
    <property type="entry name" value="Non-ribosomal peptide synthetase PvdI"/>
    <property type="match status" value="1"/>
</dbReference>
<feature type="domain" description="Carrier" evidence="4">
    <location>
        <begin position="944"/>
        <end position="1019"/>
    </location>
</feature>
<dbReference type="InterPro" id="IPR025110">
    <property type="entry name" value="AMP-bd_C"/>
</dbReference>
<evidence type="ECO:0000259" key="4">
    <source>
        <dbReference type="PROSITE" id="PS50075"/>
    </source>
</evidence>
<dbReference type="InterPro" id="IPR023213">
    <property type="entry name" value="CAT-like_dom_sf"/>
</dbReference>
<organism evidence="5 6">
    <name type="scientific">Mycolicibacterium obuense</name>
    <dbReference type="NCBI Taxonomy" id="1807"/>
    <lineage>
        <taxon>Bacteria</taxon>
        <taxon>Bacillati</taxon>
        <taxon>Actinomycetota</taxon>
        <taxon>Actinomycetes</taxon>
        <taxon>Mycobacteriales</taxon>
        <taxon>Mycobacteriaceae</taxon>
        <taxon>Mycolicibacterium</taxon>
    </lineage>
</organism>
<dbReference type="PROSITE" id="PS00012">
    <property type="entry name" value="PHOSPHOPANTETHEINE"/>
    <property type="match status" value="1"/>
</dbReference>
<dbReference type="InterPro" id="IPR009081">
    <property type="entry name" value="PP-bd_ACP"/>
</dbReference>
<dbReference type="FunFam" id="3.40.50.12780:FF:000012">
    <property type="entry name" value="Non-ribosomal peptide synthetase"/>
    <property type="match status" value="1"/>
</dbReference>
<dbReference type="NCBIfam" id="TIGR01733">
    <property type="entry name" value="AA-adenyl-dom"/>
    <property type="match status" value="1"/>
</dbReference>
<dbReference type="Pfam" id="PF00668">
    <property type="entry name" value="Condensation"/>
    <property type="match status" value="2"/>
</dbReference>
<dbReference type="PROSITE" id="PS50075">
    <property type="entry name" value="CARRIER"/>
    <property type="match status" value="1"/>
</dbReference>
<evidence type="ECO:0000313" key="5">
    <source>
        <dbReference type="EMBL" id="TDL08665.1"/>
    </source>
</evidence>
<dbReference type="SUPFAM" id="SSF52777">
    <property type="entry name" value="CoA-dependent acyltransferases"/>
    <property type="match status" value="3"/>
</dbReference>
<dbReference type="FunFam" id="3.40.50.980:FF:000001">
    <property type="entry name" value="Non-ribosomal peptide synthetase"/>
    <property type="match status" value="1"/>
</dbReference>
<keyword evidence="2" id="KW-0596">Phosphopantetheine</keyword>
<dbReference type="Gene3D" id="3.30.559.10">
    <property type="entry name" value="Chloramphenicol acetyltransferase-like domain"/>
    <property type="match status" value="2"/>
</dbReference>
<dbReference type="InterPro" id="IPR010071">
    <property type="entry name" value="AA_adenyl_dom"/>
</dbReference>
<evidence type="ECO:0000256" key="2">
    <source>
        <dbReference type="ARBA" id="ARBA00022450"/>
    </source>
</evidence>
<sequence>MQHRGQPLTRRQLDIWLAQQTGHSDTQWQLGLFVRIAGPVNRHVFLDAIRQGLREAEPIRSAFVESGGGVVQQPVDYSDLDMEFYDLTRSAQPTQRAREIATSIQHTPMPLSGHLLSFALFQTGAEEFYWFACCHHIVIDGVSMGLVGRRIAAVYSAMMSGKAVAPPFFGSLQDFLAVESDYESSADYVADHEYWAEIASAITETEPRYPQALVTADSHFPSIPTTFDTALTTKVKLLAKDLGVRQSSILTAGCALLVQQLDFAGGQVVFDFPVTRRVDPATKTLPGMMAGVVPLVVQAAPRQSRGDLCRHVDTRIREALRHQRFPVETLLGVDNSSTRRVVLNFVPSRLGLSLGEVPASATYTTFGPVEHYGFFFLGTGAQQSFCTGGAGLPFAGFAGDDLAQRLHRILHEITDDPHGSLSGVSVLSPAERGHLDGLGHRAALLHSSEPRTLTALFSQQVTRTPDAPALVSESMTMTYRELDTAADRLARHLHGRGAAPGQVVAILFPRCADAIVVILAVLKTGAAYLPVDPALPDARIDHMLVDAGPVVAVTVVRMADRLAGRDLPVVTVDDFDVGDRPDSAVPPPKPDDIAYLIYTSGTTGAAKGVAVTHDNVTQLVGPRDAVLPSQAWAQWHSYGFDASVEEIWRTLLHGGRLVIVSDEVAESSERLQLLLATEHVTTLSQTPTATAVLSPHEPTPHALLVAGEPCPADLVDRWAPGRIVVNGYGPTETTICATRSDPLRAGSGTPPIGNPVAGAAVFVLDGWLRPVPVGVVGELYIAGRGVSVGYWRRSDLTASRFVACPFGGPGARMYRTGDLACWDGDGALRYCGRADDQVKIRGHRIELGDVRAALLALDGIDRAAVIVRDDAGVGEPRLVAYVTGTGHGSVDPVAVRQTLGQRLPRSMVPAAIVVCEAMPLTPNGKLDVRALPAPVYGDAARYRPPGTPVEEILAGIFTDVLGCPRVGLDDSFFDLGGDSLSAMRVVAAVNAALGSQVTVRALFDAPTVAQLAPLTAERTLEPTVLQPRTSTVPVPLSFAQSRLWFLDRLDDGSATYNMPVALHVRGPLDVAAFGAALDDVIARHEVLRTVYPEVDGVAVQQVCRPRPGSWRLGPAVVPHTSLGEANAALERMAGHQFRLATDIPIRAQIHRIGADEHLIGIVVHHIAFDGWSMGPMVRDIGTAYAARCVGDAPGWTDLPIQYADYTLWQRHRLGDPDNDT</sequence>
<dbReference type="InterPro" id="IPR036736">
    <property type="entry name" value="ACP-like_sf"/>
</dbReference>
<evidence type="ECO:0000313" key="6">
    <source>
        <dbReference type="Proteomes" id="UP000294952"/>
    </source>
</evidence>
<dbReference type="Pfam" id="PF00550">
    <property type="entry name" value="PP-binding"/>
    <property type="match status" value="1"/>
</dbReference>
<evidence type="ECO:0000256" key="3">
    <source>
        <dbReference type="ARBA" id="ARBA00022553"/>
    </source>
</evidence>
<dbReference type="InterPro" id="IPR000873">
    <property type="entry name" value="AMP-dep_synth/lig_dom"/>
</dbReference>
<dbReference type="RefSeq" id="WP_133413944.1">
    <property type="nucleotide sequence ID" value="NZ_SDLP01000003.1"/>
</dbReference>
<dbReference type="InterPro" id="IPR006162">
    <property type="entry name" value="Ppantetheine_attach_site"/>
</dbReference>
<dbReference type="Gene3D" id="3.30.559.30">
    <property type="entry name" value="Nonribosomal peptide synthetase, condensation domain"/>
    <property type="match status" value="1"/>
</dbReference>
<dbReference type="UniPathway" id="UPA00011"/>